<sequence length="99" mass="10703">MAGNKPAAIKAELSLHGAVFESCGNTLLLNTWKSLSGQLQLYWSVHQESHGRAGAKLDAHEDYVSLACGESFEKMADEIKDHGQRGLEKVVASLKAHQG</sequence>
<dbReference type="EMBL" id="JANAKN010000122">
    <property type="protein sequence ID" value="MCQ3024076.1"/>
    <property type="molecule type" value="Genomic_DNA"/>
</dbReference>
<evidence type="ECO:0000313" key="6">
    <source>
        <dbReference type="Proteomes" id="UP001206018"/>
    </source>
</evidence>
<feature type="domain" description="GntR C-terminal" evidence="4">
    <location>
        <begin position="3"/>
        <end position="82"/>
    </location>
</feature>
<keyword evidence="3" id="KW-0804">Transcription</keyword>
<dbReference type="Proteomes" id="UP001206018">
    <property type="component" value="Unassembled WGS sequence"/>
</dbReference>
<evidence type="ECO:0000259" key="4">
    <source>
        <dbReference type="Pfam" id="PF07729"/>
    </source>
</evidence>
<dbReference type="SUPFAM" id="SSF48008">
    <property type="entry name" value="GntR ligand-binding domain-like"/>
    <property type="match status" value="1"/>
</dbReference>
<dbReference type="InterPro" id="IPR011711">
    <property type="entry name" value="GntR_C"/>
</dbReference>
<dbReference type="Pfam" id="PF07729">
    <property type="entry name" value="FCD"/>
    <property type="match status" value="1"/>
</dbReference>
<proteinExistence type="predicted"/>
<evidence type="ECO:0000256" key="1">
    <source>
        <dbReference type="ARBA" id="ARBA00023015"/>
    </source>
</evidence>
<reference evidence="5" key="1">
    <citation type="submission" date="2022-07" db="EMBL/GenBank/DDBJ databases">
        <title>The diversity of lipopeptides in the P. syringae complex parallels phylogeny and sheds light on structural diversification during evolutionary history.</title>
        <authorList>
            <person name="Bricout A."/>
            <person name="Morris C.E."/>
            <person name="Chandeysson C."/>
            <person name="Duban M."/>
            <person name="Boistel C."/>
            <person name="Chataigne G."/>
            <person name="Lecouturier D."/>
            <person name="Jacques P."/>
            <person name="Leclere V."/>
            <person name="Rochex A."/>
        </authorList>
    </citation>
    <scope>NUCLEOTIDE SEQUENCE</scope>
    <source>
        <strain evidence="5">LYR0002</strain>
    </source>
</reference>
<organism evidence="5 6">
    <name type="scientific">Pseudomonas savastanoi</name>
    <name type="common">Pseudomonas syringae pv. savastanoi</name>
    <dbReference type="NCBI Taxonomy" id="29438"/>
    <lineage>
        <taxon>Bacteria</taxon>
        <taxon>Pseudomonadati</taxon>
        <taxon>Pseudomonadota</taxon>
        <taxon>Gammaproteobacteria</taxon>
        <taxon>Pseudomonadales</taxon>
        <taxon>Pseudomonadaceae</taxon>
        <taxon>Pseudomonas</taxon>
    </lineage>
</organism>
<evidence type="ECO:0000256" key="2">
    <source>
        <dbReference type="ARBA" id="ARBA00023125"/>
    </source>
</evidence>
<name>A0AAW5JGM8_PSESS</name>
<dbReference type="GO" id="GO:0003677">
    <property type="term" value="F:DNA binding"/>
    <property type="evidence" value="ECO:0007669"/>
    <property type="project" value="UniProtKB-KW"/>
</dbReference>
<dbReference type="Gene3D" id="1.20.120.530">
    <property type="entry name" value="GntR ligand-binding domain-like"/>
    <property type="match status" value="1"/>
</dbReference>
<accession>A0AAW5JGM8</accession>
<keyword evidence="1" id="KW-0805">Transcription regulation</keyword>
<dbReference type="InterPro" id="IPR008920">
    <property type="entry name" value="TF_FadR/GntR_C"/>
</dbReference>
<evidence type="ECO:0000256" key="3">
    <source>
        <dbReference type="ARBA" id="ARBA00023163"/>
    </source>
</evidence>
<gene>
    <name evidence="5" type="ORF">NLO85_26905</name>
</gene>
<evidence type="ECO:0000313" key="5">
    <source>
        <dbReference type="EMBL" id="MCQ3024076.1"/>
    </source>
</evidence>
<protein>
    <submittedName>
        <fullName evidence="5">FCD domain-containing protein</fullName>
    </submittedName>
</protein>
<dbReference type="AlphaFoldDB" id="A0AAW5JGM8"/>
<comment type="caution">
    <text evidence="5">The sequence shown here is derived from an EMBL/GenBank/DDBJ whole genome shotgun (WGS) entry which is preliminary data.</text>
</comment>
<keyword evidence="2" id="KW-0238">DNA-binding</keyword>